<evidence type="ECO:0000313" key="3">
    <source>
        <dbReference type="Proteomes" id="UP000319040"/>
    </source>
</evidence>
<evidence type="ECO:0000313" key="2">
    <source>
        <dbReference type="EMBL" id="SMO77327.1"/>
    </source>
</evidence>
<accession>A0A521E036</accession>
<sequence>MLNIEFTQKRYLLLLCVFFMLCSPPTCIYAQSPVTATDTIKQKDKSLQYYLKQQSENSLVYKKLYEWLVVSKDSNIFKSDLLSEFDKENAKYNHKVISSIKIKQVSPFAKSILDTLGITTNRLEERLSKLRFETKESIIKNNLTFKNGEFVKGQNLKDSERLLRSLNFITDALIVVEPASTDTSLVNVLVITQDSYPYGGLLSLSGTYPRLGFYSRNVLGFGLEMGHELNTRPTKNRSFGIYEYLRWQNIYGSYFTLKAEVKDQHDVHFYTIGAQKDFFIPEIKYAGGFNIHRNYAMDTNPISFPAGYHNNYDYLIQDYWAGKSIMTNAENFFNRSSLTFNAQALFSKYYALSDSMRQLPRYLPNQSLFGSVSFSKRDFYKNQLIYNYGRTEDVPYGFIGALSFGFNHNEIKNRLFAGAHFSSGKALIPNKGYLFLSGDLQSFFYRKKPEDSRLKLKAQYISSLKKVGLHRWRAFLSADYVKGYHNSYPNYLYISESRQGIKAFNSKALWGTEKMVVSAESILFSSRELLGFKMAFFGFYDMGWISNGKSVFRNKPFYSLGGGFRIRNDNLVINTIQIQLAYFPRVPPQGTLFDFRMSTEQVNSFKQLAPRKPYVDVYK</sequence>
<dbReference type="EMBL" id="FXTB01000007">
    <property type="protein sequence ID" value="SMO77327.1"/>
    <property type="molecule type" value="Genomic_DNA"/>
</dbReference>
<gene>
    <name evidence="2" type="ORF">SAMN06265379_10788</name>
</gene>
<keyword evidence="3" id="KW-1185">Reference proteome</keyword>
<reference evidence="2 3" key="1">
    <citation type="submission" date="2017-05" db="EMBL/GenBank/DDBJ databases">
        <authorList>
            <person name="Varghese N."/>
            <person name="Submissions S."/>
        </authorList>
    </citation>
    <scope>NUCLEOTIDE SEQUENCE [LARGE SCALE GENOMIC DNA]</scope>
    <source>
        <strain evidence="2 3">DSM 27040</strain>
    </source>
</reference>
<dbReference type="Proteomes" id="UP000319040">
    <property type="component" value="Unassembled WGS sequence"/>
</dbReference>
<dbReference type="OrthoDB" id="1110633at2"/>
<dbReference type="AlphaFoldDB" id="A0A521E036"/>
<evidence type="ECO:0008006" key="4">
    <source>
        <dbReference type="Google" id="ProtNLM"/>
    </source>
</evidence>
<feature type="signal peptide" evidence="1">
    <location>
        <begin position="1"/>
        <end position="30"/>
    </location>
</feature>
<dbReference type="Gene3D" id="3.10.20.310">
    <property type="entry name" value="membrane protein fhac"/>
    <property type="match status" value="1"/>
</dbReference>
<evidence type="ECO:0000256" key="1">
    <source>
        <dbReference type="SAM" id="SignalP"/>
    </source>
</evidence>
<keyword evidence="1" id="KW-0732">Signal</keyword>
<name>A0A521E036_SACCC</name>
<proteinExistence type="predicted"/>
<feature type="chain" id="PRO_5021873251" description="Outer membrane protein assembly factor BamA" evidence="1">
    <location>
        <begin position="31"/>
        <end position="619"/>
    </location>
</feature>
<organism evidence="2 3">
    <name type="scientific">Saccharicrinis carchari</name>
    <dbReference type="NCBI Taxonomy" id="1168039"/>
    <lineage>
        <taxon>Bacteria</taxon>
        <taxon>Pseudomonadati</taxon>
        <taxon>Bacteroidota</taxon>
        <taxon>Bacteroidia</taxon>
        <taxon>Marinilabiliales</taxon>
        <taxon>Marinilabiliaceae</taxon>
        <taxon>Saccharicrinis</taxon>
    </lineage>
</organism>
<protein>
    <recommendedName>
        <fullName evidence="4">Outer membrane protein assembly factor BamA</fullName>
    </recommendedName>
</protein>
<dbReference type="RefSeq" id="WP_142533972.1">
    <property type="nucleotide sequence ID" value="NZ_FXTB01000007.1"/>
</dbReference>